<dbReference type="Pfam" id="PF00482">
    <property type="entry name" value="T2SSF"/>
    <property type="match status" value="2"/>
</dbReference>
<comment type="subcellular location">
    <subcellularLocation>
        <location evidence="1 9">Cell inner membrane</location>
        <topology evidence="1 9">Multi-pass membrane protein</topology>
    </subcellularLocation>
</comment>
<feature type="transmembrane region" description="Helical" evidence="10">
    <location>
        <begin position="370"/>
        <end position="390"/>
    </location>
</feature>
<evidence type="ECO:0000256" key="2">
    <source>
        <dbReference type="ARBA" id="ARBA00005745"/>
    </source>
</evidence>
<accession>A0A369ZG23</accession>
<dbReference type="STRING" id="735.B0185_00415"/>
<dbReference type="Proteomes" id="UP000253999">
    <property type="component" value="Unassembled WGS sequence"/>
</dbReference>
<comment type="similarity">
    <text evidence="2 9">Belongs to the GSP F family.</text>
</comment>
<dbReference type="InterPro" id="IPR001992">
    <property type="entry name" value="T2SS_GspF/T4SS_PilC_CS"/>
</dbReference>
<proteinExistence type="inferred from homology"/>
<evidence type="ECO:0000256" key="5">
    <source>
        <dbReference type="ARBA" id="ARBA00022519"/>
    </source>
</evidence>
<dbReference type="RefSeq" id="WP_111312161.1">
    <property type="nucleotide sequence ID" value="NZ_JAPWBQ010000002.1"/>
</dbReference>
<dbReference type="PANTHER" id="PTHR30012">
    <property type="entry name" value="GENERAL SECRETION PATHWAY PROTEIN"/>
    <property type="match status" value="1"/>
</dbReference>
<dbReference type="PANTHER" id="PTHR30012:SF7">
    <property type="entry name" value="PROTEIN TRANSPORT PROTEIN HOFC HOMOLOG"/>
    <property type="match status" value="1"/>
</dbReference>
<keyword evidence="7 10" id="KW-1133">Transmembrane helix</keyword>
<dbReference type="AlphaFoldDB" id="A0A369ZG23"/>
<keyword evidence="5" id="KW-0997">Cell inner membrane</keyword>
<dbReference type="EMBL" id="QEQD01000001">
    <property type="protein sequence ID" value="RDF05765.1"/>
    <property type="molecule type" value="Genomic_DNA"/>
</dbReference>
<organism evidence="12 13">
    <name type="scientific">Haemophilus parahaemolyticus</name>
    <dbReference type="NCBI Taxonomy" id="735"/>
    <lineage>
        <taxon>Bacteria</taxon>
        <taxon>Pseudomonadati</taxon>
        <taxon>Pseudomonadota</taxon>
        <taxon>Gammaproteobacteria</taxon>
        <taxon>Pasteurellales</taxon>
        <taxon>Pasteurellaceae</taxon>
        <taxon>Haemophilus</taxon>
    </lineage>
</organism>
<keyword evidence="4" id="KW-1003">Cell membrane</keyword>
<keyword evidence="6 9" id="KW-0812">Transmembrane</keyword>
<evidence type="ECO:0000256" key="6">
    <source>
        <dbReference type="ARBA" id="ARBA00022692"/>
    </source>
</evidence>
<protein>
    <submittedName>
        <fullName evidence="12">Type II secretion system F family protein</fullName>
    </submittedName>
</protein>
<evidence type="ECO:0000256" key="3">
    <source>
        <dbReference type="ARBA" id="ARBA00022448"/>
    </source>
</evidence>
<evidence type="ECO:0000256" key="8">
    <source>
        <dbReference type="ARBA" id="ARBA00023136"/>
    </source>
</evidence>
<dbReference type="Gene3D" id="1.20.81.30">
    <property type="entry name" value="Type II secretion system (T2SS), domain F"/>
    <property type="match status" value="2"/>
</dbReference>
<evidence type="ECO:0000256" key="10">
    <source>
        <dbReference type="SAM" id="Phobius"/>
    </source>
</evidence>
<name>A0A369ZG23_HAEPH</name>
<evidence type="ECO:0000256" key="1">
    <source>
        <dbReference type="ARBA" id="ARBA00004429"/>
    </source>
</evidence>
<feature type="transmembrane region" description="Helical" evidence="10">
    <location>
        <begin position="205"/>
        <end position="235"/>
    </location>
</feature>
<evidence type="ECO:0000259" key="11">
    <source>
        <dbReference type="Pfam" id="PF00482"/>
    </source>
</evidence>
<gene>
    <name evidence="12" type="ORF">DPV98_00365</name>
</gene>
<feature type="domain" description="Type II secretion system protein GspF" evidence="11">
    <location>
        <begin position="267"/>
        <end position="389"/>
    </location>
</feature>
<dbReference type="GO" id="GO:0015628">
    <property type="term" value="P:protein secretion by the type II secretion system"/>
    <property type="evidence" value="ECO:0007669"/>
    <property type="project" value="TreeGrafter"/>
</dbReference>
<evidence type="ECO:0000313" key="12">
    <source>
        <dbReference type="EMBL" id="RDF05765.1"/>
    </source>
</evidence>
<evidence type="ECO:0000256" key="4">
    <source>
        <dbReference type="ARBA" id="ARBA00022475"/>
    </source>
</evidence>
<dbReference type="GO" id="GO:0005886">
    <property type="term" value="C:plasma membrane"/>
    <property type="evidence" value="ECO:0007669"/>
    <property type="project" value="UniProtKB-SubCell"/>
</dbReference>
<feature type="transmembrane region" description="Helical" evidence="10">
    <location>
        <begin position="162"/>
        <end position="185"/>
    </location>
</feature>
<keyword evidence="3 9" id="KW-0813">Transport</keyword>
<evidence type="ECO:0000256" key="9">
    <source>
        <dbReference type="RuleBase" id="RU003923"/>
    </source>
</evidence>
<keyword evidence="8 10" id="KW-0472">Membrane</keyword>
<evidence type="ECO:0000313" key="13">
    <source>
        <dbReference type="Proteomes" id="UP000253999"/>
    </source>
</evidence>
<evidence type="ECO:0000256" key="7">
    <source>
        <dbReference type="ARBA" id="ARBA00022989"/>
    </source>
</evidence>
<dbReference type="InterPro" id="IPR018076">
    <property type="entry name" value="T2SS_GspF_dom"/>
</dbReference>
<feature type="domain" description="Type II secretion system protein GspF" evidence="11">
    <location>
        <begin position="64"/>
        <end position="186"/>
    </location>
</feature>
<dbReference type="InterPro" id="IPR003004">
    <property type="entry name" value="GspF/PilC"/>
</dbReference>
<dbReference type="PROSITE" id="PS00874">
    <property type="entry name" value="T2SP_F"/>
    <property type="match status" value="1"/>
</dbReference>
<dbReference type="InterPro" id="IPR042094">
    <property type="entry name" value="T2SS_GspF_sf"/>
</dbReference>
<dbReference type="PRINTS" id="PR00812">
    <property type="entry name" value="BCTERIALGSPF"/>
</dbReference>
<comment type="caution">
    <text evidence="12">The sequence shown here is derived from an EMBL/GenBank/DDBJ whole genome shotgun (WGS) entry which is preliminary data.</text>
</comment>
<reference evidence="12 13" key="1">
    <citation type="submission" date="2018-05" db="EMBL/GenBank/DDBJ databases">
        <title>Draft Genome Sequences for a Diverse set of 7 Haemophilus Species.</title>
        <authorList>
            <person name="Nichols M."/>
            <person name="Topaz N."/>
            <person name="Wang X."/>
            <person name="Wang X."/>
            <person name="Boxrud D."/>
        </authorList>
    </citation>
    <scope>NUCLEOTIDE SEQUENCE [LARGE SCALE GENOMIC DNA]</scope>
    <source>
        <strain evidence="12 13">C2010039593</strain>
    </source>
</reference>
<sequence>MFKVYEFHWKAVNRFQQKQKGKLLAQNQEELEQRLIKKGFQQIKISRNFIFPKNPKSEEVTQLISQLALLINAKLPLKQALSLILENTQNIKLYLWLEEIIRSIELGYSFSTSLENLNRYLDSQEIQLIKMGEMSGKLGIILENIAKSRSESEKLFSKVKKIMFYPVMVLVIALTLSIGMLVLIVPKFAELYSAKDKTLPFITEVLFFLSNLLIDNYTFMLFLFVLSGILLSFLAKKTTVITKIKYHILSNFPVFKNIIAQSRIIYFTQNVALMLNASLRLDLILETFLSNKQADPILQKECQSVLTLIKQGYAFSECLNTDVFESQTVQMLSVGERSGKLAEMSEYVSQIYKKKLDDQLDILSQLLEPALMVILGGIVGTIIVGLYLPIFDMGSLVE</sequence>